<dbReference type="SUPFAM" id="SSF55729">
    <property type="entry name" value="Acyl-CoA N-acyltransferases (Nat)"/>
    <property type="match status" value="1"/>
</dbReference>
<keyword evidence="4" id="KW-1185">Reference proteome</keyword>
<dbReference type="PANTHER" id="PTHR13947">
    <property type="entry name" value="GNAT FAMILY N-ACETYLTRANSFERASE"/>
    <property type="match status" value="1"/>
</dbReference>
<comment type="caution">
    <text evidence="3">The sequence shown here is derived from an EMBL/GenBank/DDBJ whole genome shotgun (WGS) entry which is preliminary data.</text>
</comment>
<dbReference type="GO" id="GO:0008080">
    <property type="term" value="F:N-acetyltransferase activity"/>
    <property type="evidence" value="ECO:0007669"/>
    <property type="project" value="InterPro"/>
</dbReference>
<dbReference type="InterPro" id="IPR000182">
    <property type="entry name" value="GNAT_dom"/>
</dbReference>
<dbReference type="Proteomes" id="UP000266693">
    <property type="component" value="Unassembled WGS sequence"/>
</dbReference>
<dbReference type="InterPro" id="IPR036390">
    <property type="entry name" value="WH_DNA-bd_sf"/>
</dbReference>
<evidence type="ECO:0000313" key="4">
    <source>
        <dbReference type="Proteomes" id="UP000266693"/>
    </source>
</evidence>
<dbReference type="CDD" id="cd04301">
    <property type="entry name" value="NAT_SF"/>
    <property type="match status" value="1"/>
</dbReference>
<dbReference type="Pfam" id="PF12802">
    <property type="entry name" value="MarR_2"/>
    <property type="match status" value="1"/>
</dbReference>
<reference evidence="3 4" key="1">
    <citation type="submission" date="2018-08" db="EMBL/GenBank/DDBJ databases">
        <title>The multiple taxonomic identification of Sphingomonas gilva.</title>
        <authorList>
            <person name="Zhu D."/>
            <person name="Zheng S."/>
        </authorList>
    </citation>
    <scope>NUCLEOTIDE SEQUENCE [LARGE SCALE GENOMIC DNA]</scope>
    <source>
        <strain evidence="3 4">ZDH117</strain>
    </source>
</reference>
<dbReference type="GO" id="GO:0003700">
    <property type="term" value="F:DNA-binding transcription factor activity"/>
    <property type="evidence" value="ECO:0007669"/>
    <property type="project" value="InterPro"/>
</dbReference>
<dbReference type="SUPFAM" id="SSF46785">
    <property type="entry name" value="Winged helix' DNA-binding domain"/>
    <property type="match status" value="1"/>
</dbReference>
<dbReference type="InterPro" id="IPR050769">
    <property type="entry name" value="NAT_camello-type"/>
</dbReference>
<dbReference type="AlphaFoldDB" id="A0A396RR85"/>
<feature type="domain" description="N-acetyltransferase" evidence="2">
    <location>
        <begin position="144"/>
        <end position="300"/>
    </location>
</feature>
<dbReference type="InterPro" id="IPR016181">
    <property type="entry name" value="Acyl_CoA_acyltransferase"/>
</dbReference>
<evidence type="ECO:0000256" key="1">
    <source>
        <dbReference type="ARBA" id="ARBA00022679"/>
    </source>
</evidence>
<dbReference type="InterPro" id="IPR000835">
    <property type="entry name" value="HTH_MarR-typ"/>
</dbReference>
<dbReference type="Gene3D" id="1.10.10.10">
    <property type="entry name" value="Winged helix-like DNA-binding domain superfamily/Winged helix DNA-binding domain"/>
    <property type="match status" value="1"/>
</dbReference>
<protein>
    <submittedName>
        <fullName evidence="3">GNAT family N-acetyltransferase</fullName>
    </submittedName>
</protein>
<proteinExistence type="predicted"/>
<dbReference type="Gene3D" id="3.40.630.30">
    <property type="match status" value="1"/>
</dbReference>
<dbReference type="RefSeq" id="WP_118862406.1">
    <property type="nucleotide sequence ID" value="NZ_QWLV01000001.1"/>
</dbReference>
<dbReference type="EMBL" id="QWLV01000001">
    <property type="protein sequence ID" value="RHW18899.1"/>
    <property type="molecule type" value="Genomic_DNA"/>
</dbReference>
<keyword evidence="1 3" id="KW-0808">Transferase</keyword>
<dbReference type="Pfam" id="PF00583">
    <property type="entry name" value="Acetyltransf_1"/>
    <property type="match status" value="1"/>
</dbReference>
<dbReference type="OrthoDB" id="273614at2"/>
<evidence type="ECO:0000259" key="2">
    <source>
        <dbReference type="PROSITE" id="PS51186"/>
    </source>
</evidence>
<evidence type="ECO:0000313" key="3">
    <source>
        <dbReference type="EMBL" id="RHW18899.1"/>
    </source>
</evidence>
<dbReference type="PROSITE" id="PS51186">
    <property type="entry name" value="GNAT"/>
    <property type="match status" value="1"/>
</dbReference>
<dbReference type="InterPro" id="IPR036388">
    <property type="entry name" value="WH-like_DNA-bd_sf"/>
</dbReference>
<name>A0A396RR85_9SPHN</name>
<dbReference type="PANTHER" id="PTHR13947:SF37">
    <property type="entry name" value="LD18367P"/>
    <property type="match status" value="1"/>
</dbReference>
<accession>A0A396RR85</accession>
<gene>
    <name evidence="3" type="ORF">D1610_01790</name>
</gene>
<sequence>MENAVAALRRFNRAYTSFAGLLDARYNGSDMSLAEARALYEIAHGARLASDIQAVLRLDPGYLSRIVRGFQTRGWITRGRGADARQRPIELTPAGRDAFSALDRTTHDRAAGQLAGLADADRQALTAALDSMRALLGGGGVAPYEIRTFRAGDMGMIAARQAILYEPYGWGRPMEALLGEVTAAFVRHFKPGRDQCWIAERAGVMAGSVMLVDAGDGVAKLRLLYVEPWARGLGIGGALVDRCVAFARDAGYARIALWTHTVLASARRIYAAAGFHLTETAIHHDFGRPEQGETWELDLADIAREA</sequence>
<organism evidence="3 4">
    <name type="scientific">Sphingomonas gilva</name>
    <dbReference type="NCBI Taxonomy" id="2305907"/>
    <lineage>
        <taxon>Bacteria</taxon>
        <taxon>Pseudomonadati</taxon>
        <taxon>Pseudomonadota</taxon>
        <taxon>Alphaproteobacteria</taxon>
        <taxon>Sphingomonadales</taxon>
        <taxon>Sphingomonadaceae</taxon>
        <taxon>Sphingomonas</taxon>
    </lineage>
</organism>